<dbReference type="InterPro" id="IPR002401">
    <property type="entry name" value="Cyt_P450_E_grp-I"/>
</dbReference>
<gene>
    <name evidence="17" type="ORF">Asi03nite_46480</name>
</gene>
<accession>A0A919NA99</accession>
<keyword evidence="13 15" id="KW-0408">Iron</keyword>
<evidence type="ECO:0000256" key="10">
    <source>
        <dbReference type="ARBA" id="ARBA00022827"/>
    </source>
</evidence>
<evidence type="ECO:0000256" key="4">
    <source>
        <dbReference type="ARBA" id="ARBA00010617"/>
    </source>
</evidence>
<keyword evidence="5" id="KW-0813">Transport</keyword>
<dbReference type="Gene3D" id="1.10.630.10">
    <property type="entry name" value="Cytochrome P450"/>
    <property type="match status" value="1"/>
</dbReference>
<dbReference type="PROSITE" id="PS00086">
    <property type="entry name" value="CYTOCHROME_P450"/>
    <property type="match status" value="1"/>
</dbReference>
<organism evidence="17 18">
    <name type="scientific">Actinoplanes siamensis</name>
    <dbReference type="NCBI Taxonomy" id="1223317"/>
    <lineage>
        <taxon>Bacteria</taxon>
        <taxon>Bacillati</taxon>
        <taxon>Actinomycetota</taxon>
        <taxon>Actinomycetes</taxon>
        <taxon>Micromonosporales</taxon>
        <taxon>Micromonosporaceae</taxon>
        <taxon>Actinoplanes</taxon>
    </lineage>
</organism>
<dbReference type="InterPro" id="IPR050196">
    <property type="entry name" value="Cytochrome_P450_Monoox"/>
</dbReference>
<evidence type="ECO:0000256" key="2">
    <source>
        <dbReference type="ARBA" id="ARBA00001974"/>
    </source>
</evidence>
<dbReference type="GO" id="GO:0004497">
    <property type="term" value="F:monooxygenase activity"/>
    <property type="evidence" value="ECO:0007669"/>
    <property type="project" value="UniProtKB-KW"/>
</dbReference>
<comment type="similarity">
    <text evidence="4 16">Belongs to the cytochrome P450 family.</text>
</comment>
<keyword evidence="12 16" id="KW-0560">Oxidoreductase</keyword>
<dbReference type="PRINTS" id="PR00385">
    <property type="entry name" value="P450"/>
</dbReference>
<dbReference type="GO" id="GO:0016705">
    <property type="term" value="F:oxidoreductase activity, acting on paired donors, with incorporation or reduction of molecular oxygen"/>
    <property type="evidence" value="ECO:0007669"/>
    <property type="project" value="InterPro"/>
</dbReference>
<evidence type="ECO:0000313" key="17">
    <source>
        <dbReference type="EMBL" id="GIF07110.1"/>
    </source>
</evidence>
<evidence type="ECO:0000256" key="14">
    <source>
        <dbReference type="ARBA" id="ARBA00023033"/>
    </source>
</evidence>
<keyword evidence="18" id="KW-1185">Reference proteome</keyword>
<comment type="cofactor">
    <cofactor evidence="2">
        <name>FAD</name>
        <dbReference type="ChEBI" id="CHEBI:57692"/>
    </cofactor>
</comment>
<comment type="cofactor">
    <cofactor evidence="1">
        <name>FMN</name>
        <dbReference type="ChEBI" id="CHEBI:58210"/>
    </cofactor>
</comment>
<dbReference type="GO" id="GO:0020037">
    <property type="term" value="F:heme binding"/>
    <property type="evidence" value="ECO:0007669"/>
    <property type="project" value="InterPro"/>
</dbReference>
<keyword evidence="9 15" id="KW-0479">Metal-binding</keyword>
<comment type="cofactor">
    <cofactor evidence="15">
        <name>heme</name>
        <dbReference type="ChEBI" id="CHEBI:30413"/>
    </cofactor>
</comment>
<dbReference type="EMBL" id="BOMW01000044">
    <property type="protein sequence ID" value="GIF07110.1"/>
    <property type="molecule type" value="Genomic_DNA"/>
</dbReference>
<keyword evidence="11" id="KW-0521">NADP</keyword>
<dbReference type="Pfam" id="PF00067">
    <property type="entry name" value="p450"/>
    <property type="match status" value="1"/>
</dbReference>
<evidence type="ECO:0000256" key="9">
    <source>
        <dbReference type="ARBA" id="ARBA00022723"/>
    </source>
</evidence>
<evidence type="ECO:0000256" key="6">
    <source>
        <dbReference type="ARBA" id="ARBA00022617"/>
    </source>
</evidence>
<keyword evidence="7" id="KW-0285">Flavoprotein</keyword>
<protein>
    <submittedName>
        <fullName evidence="17">Cytochrome P450</fullName>
    </submittedName>
</protein>
<evidence type="ECO:0000256" key="13">
    <source>
        <dbReference type="ARBA" id="ARBA00023004"/>
    </source>
</evidence>
<dbReference type="Proteomes" id="UP000629619">
    <property type="component" value="Unassembled WGS sequence"/>
</dbReference>
<reference evidence="17" key="1">
    <citation type="submission" date="2021-01" db="EMBL/GenBank/DDBJ databases">
        <title>Whole genome shotgun sequence of Actinoplanes siamensis NBRC 109076.</title>
        <authorList>
            <person name="Komaki H."/>
            <person name="Tamura T."/>
        </authorList>
    </citation>
    <scope>NUCLEOTIDE SEQUENCE</scope>
    <source>
        <strain evidence="17">NBRC 109076</strain>
    </source>
</reference>
<dbReference type="PRINTS" id="PR00463">
    <property type="entry name" value="EP450I"/>
</dbReference>
<evidence type="ECO:0000256" key="16">
    <source>
        <dbReference type="RuleBase" id="RU000461"/>
    </source>
</evidence>
<dbReference type="CDD" id="cd11068">
    <property type="entry name" value="CYP120A1"/>
    <property type="match status" value="1"/>
</dbReference>
<keyword evidence="6 15" id="KW-0349">Heme</keyword>
<proteinExistence type="inferred from homology"/>
<evidence type="ECO:0000313" key="18">
    <source>
        <dbReference type="Proteomes" id="UP000629619"/>
    </source>
</evidence>
<keyword evidence="10" id="KW-0274">FAD</keyword>
<dbReference type="GO" id="GO:0005506">
    <property type="term" value="F:iron ion binding"/>
    <property type="evidence" value="ECO:0007669"/>
    <property type="project" value="InterPro"/>
</dbReference>
<evidence type="ECO:0000256" key="8">
    <source>
        <dbReference type="ARBA" id="ARBA00022643"/>
    </source>
</evidence>
<dbReference type="SUPFAM" id="SSF48264">
    <property type="entry name" value="Cytochrome P450"/>
    <property type="match status" value="1"/>
</dbReference>
<dbReference type="InterPro" id="IPR001128">
    <property type="entry name" value="Cyt_P450"/>
</dbReference>
<dbReference type="FunFam" id="1.10.630.10:FF:000040">
    <property type="entry name" value="Bifunctional cytochrome P450/NADPH--P450 reductase"/>
    <property type="match status" value="1"/>
</dbReference>
<dbReference type="InterPro" id="IPR036396">
    <property type="entry name" value="Cyt_P450_sf"/>
</dbReference>
<keyword evidence="8" id="KW-0288">FMN</keyword>
<evidence type="ECO:0000256" key="3">
    <source>
        <dbReference type="ARBA" id="ARBA00010018"/>
    </source>
</evidence>
<evidence type="ECO:0000256" key="7">
    <source>
        <dbReference type="ARBA" id="ARBA00022630"/>
    </source>
</evidence>
<keyword evidence="14 16" id="KW-0503">Monooxygenase</keyword>
<comment type="caution">
    <text evidence="17">The sequence shown here is derived from an EMBL/GenBank/DDBJ whole genome shotgun (WGS) entry which is preliminary data.</text>
</comment>
<evidence type="ECO:0000256" key="12">
    <source>
        <dbReference type="ARBA" id="ARBA00023002"/>
    </source>
</evidence>
<dbReference type="RefSeq" id="WP_203682524.1">
    <property type="nucleotide sequence ID" value="NZ_BOMW01000044.1"/>
</dbReference>
<name>A0A919NA99_9ACTN</name>
<evidence type="ECO:0000256" key="1">
    <source>
        <dbReference type="ARBA" id="ARBA00001917"/>
    </source>
</evidence>
<dbReference type="AlphaFoldDB" id="A0A919NA99"/>
<evidence type="ECO:0000256" key="11">
    <source>
        <dbReference type="ARBA" id="ARBA00022857"/>
    </source>
</evidence>
<dbReference type="PANTHER" id="PTHR24291">
    <property type="entry name" value="CYTOCHROME P450 FAMILY 4"/>
    <property type="match status" value="1"/>
</dbReference>
<evidence type="ECO:0000256" key="15">
    <source>
        <dbReference type="PIRSR" id="PIRSR602401-1"/>
    </source>
</evidence>
<comment type="similarity">
    <text evidence="3">In the N-terminal section; belongs to the cytochrome P450 family.</text>
</comment>
<dbReference type="PANTHER" id="PTHR24291:SF50">
    <property type="entry name" value="BIFUNCTIONAL ALBAFLAVENONE MONOOXYGENASE_TERPENE SYNTHASE"/>
    <property type="match status" value="1"/>
</dbReference>
<evidence type="ECO:0000256" key="5">
    <source>
        <dbReference type="ARBA" id="ARBA00022448"/>
    </source>
</evidence>
<dbReference type="InterPro" id="IPR017972">
    <property type="entry name" value="Cyt_P450_CS"/>
</dbReference>
<feature type="binding site" description="axial binding residue" evidence="15">
    <location>
        <position position="395"/>
    </location>
    <ligand>
        <name>heme</name>
        <dbReference type="ChEBI" id="CHEBI:30413"/>
    </ligand>
    <ligandPart>
        <name>Fe</name>
        <dbReference type="ChEBI" id="CHEBI:18248"/>
    </ligandPart>
</feature>
<sequence>MDVAVPLPHPRWRLPVLGDLLGVSPDHQIEHAVRLARQLGPIYVRKIFNQTVVFVSGPGLAAELVDEKRFAKHVAPTIVALRPLIGDGLFTAYNDEPNLHAAYQVLTPAFSQAAMRGYHATMVQVIRELLDRWDAGAESDVVSDMTKLTLEIIGRTGFGYSFDSFDRPTPHPFVAAMIRSLVYAQRSMFRPPVIGRLTGWRADRRNRADIAYLNAVVDEVVRTRGRDGDGDDMLALMLRSPLDEVNIRHQIITFLAGGHETTASMLSFALHSLSTHPDVLARARAEVDAVCGAGDPAFEHVGKLRYVRRIVDESLRLWPTAPAFAREARADTTLGDGLRLRRGEWVLVLTAALQRDPGVWGVDADEFNPDHFAPEAAKRRPKHAFMPFGTGMRACIGRQFAVHEGVLALAMLIRRYDLRPRPGYRLRVRELLTLKPEGLFLTPERR</sequence>